<proteinExistence type="predicted"/>
<comment type="caution">
    <text evidence="2">The sequence shown here is derived from an EMBL/GenBank/DDBJ whole genome shotgun (WGS) entry which is preliminary data.</text>
</comment>
<accession>A0ABU3MK51</accession>
<gene>
    <name evidence="2" type="ORF">RQ831_19675</name>
</gene>
<name>A0ABU3MK51_9PROT</name>
<dbReference type="EMBL" id="JAVVDO010000048">
    <property type="protein sequence ID" value="MDT8333277.1"/>
    <property type="molecule type" value="Genomic_DNA"/>
</dbReference>
<evidence type="ECO:0000313" key="3">
    <source>
        <dbReference type="Proteomes" id="UP001258945"/>
    </source>
</evidence>
<protein>
    <submittedName>
        <fullName evidence="2">Uncharacterized protein</fullName>
    </submittedName>
</protein>
<organism evidence="2 3">
    <name type="scientific">Roseomonas gilardii</name>
    <dbReference type="NCBI Taxonomy" id="257708"/>
    <lineage>
        <taxon>Bacteria</taxon>
        <taxon>Pseudomonadati</taxon>
        <taxon>Pseudomonadota</taxon>
        <taxon>Alphaproteobacteria</taxon>
        <taxon>Acetobacterales</taxon>
        <taxon>Roseomonadaceae</taxon>
        <taxon>Roseomonas</taxon>
    </lineage>
</organism>
<reference evidence="2 3" key="1">
    <citation type="journal article" date="2019" name="Microb. Pathog.">
        <title>Comparison of VITEK 2, MALDI-TOF MS, 16S rRNA gene sequencing, and whole-genome sequencing for identification of Roseomonas mucosa.</title>
        <authorList>
            <person name="Rudolph W.W."/>
            <person name="Gunzer F."/>
            <person name="Trauth M."/>
            <person name="Bunk B."/>
            <person name="Bigge R."/>
            <person name="Schrottner P."/>
        </authorList>
    </citation>
    <scope>NUCLEOTIDE SEQUENCE [LARGE SCALE GENOMIC DNA]</scope>
    <source>
        <strain evidence="2 3">DSM 103800</strain>
    </source>
</reference>
<keyword evidence="3" id="KW-1185">Reference proteome</keyword>
<evidence type="ECO:0000256" key="1">
    <source>
        <dbReference type="SAM" id="MobiDB-lite"/>
    </source>
</evidence>
<feature type="region of interest" description="Disordered" evidence="1">
    <location>
        <begin position="13"/>
        <end position="62"/>
    </location>
</feature>
<dbReference type="RefSeq" id="WP_314284555.1">
    <property type="nucleotide sequence ID" value="NZ_JAVVDO010000048.1"/>
</dbReference>
<evidence type="ECO:0000313" key="2">
    <source>
        <dbReference type="EMBL" id="MDT8333277.1"/>
    </source>
</evidence>
<dbReference type="Proteomes" id="UP001258945">
    <property type="component" value="Unassembled WGS sequence"/>
</dbReference>
<sequence>MDKDLAAIEEELEALRDAPVSQPSAPQTPRRLRLPAELSRTDTHRGPALCLSPGRTDPPADAAQSRIGELLPRHWISIDQSEASMGCSVGTYGPLVSLFFFFFPSS</sequence>